<name>A0A0R3SYJ9_HYMDI</name>
<protein>
    <submittedName>
        <fullName evidence="4">Protein-ribulosamine 3-kinase</fullName>
    </submittedName>
</protein>
<accession>A0A0R3SYJ9</accession>
<organism evidence="4">
    <name type="scientific">Hymenolepis diminuta</name>
    <name type="common">Rat tapeworm</name>
    <dbReference type="NCBI Taxonomy" id="6216"/>
    <lineage>
        <taxon>Eukaryota</taxon>
        <taxon>Metazoa</taxon>
        <taxon>Spiralia</taxon>
        <taxon>Lophotrochozoa</taxon>
        <taxon>Platyhelminthes</taxon>
        <taxon>Cestoda</taxon>
        <taxon>Eucestoda</taxon>
        <taxon>Cyclophyllidea</taxon>
        <taxon>Hymenolepididae</taxon>
        <taxon>Hymenolepis</taxon>
    </lineage>
</organism>
<dbReference type="EMBL" id="UYSG01012000">
    <property type="protein sequence ID" value="VDL64138.1"/>
    <property type="molecule type" value="Genomic_DNA"/>
</dbReference>
<evidence type="ECO:0000313" key="3">
    <source>
        <dbReference type="Proteomes" id="UP000274504"/>
    </source>
</evidence>
<evidence type="ECO:0000313" key="2">
    <source>
        <dbReference type="EMBL" id="VDL64138.1"/>
    </source>
</evidence>
<dbReference type="WBParaSite" id="HDID_0001084401-mRNA-1">
    <property type="protein sequence ID" value="HDID_0001084401-mRNA-1"/>
    <property type="gene ID" value="HDID_0001084401"/>
</dbReference>
<reference evidence="2 3" key="2">
    <citation type="submission" date="2018-11" db="EMBL/GenBank/DDBJ databases">
        <authorList>
            <consortium name="Pathogen Informatics"/>
        </authorList>
    </citation>
    <scope>NUCLEOTIDE SEQUENCE [LARGE SCALE GENOMIC DNA]</scope>
</reference>
<sequence>MPSISASPTEAHRKMSIRKELTKRATVGGQGGTVTACFHVQHLHHVYALSTANYVVYPLEIKTARGSSPCSPLIEEKRRHCHFTPPPTPPSPDHRVDNFVEWR</sequence>
<feature type="region of interest" description="Disordered" evidence="1">
    <location>
        <begin position="83"/>
        <end position="103"/>
    </location>
</feature>
<dbReference type="Proteomes" id="UP000274504">
    <property type="component" value="Unassembled WGS sequence"/>
</dbReference>
<dbReference type="AlphaFoldDB" id="A0A0R3SYJ9"/>
<proteinExistence type="predicted"/>
<evidence type="ECO:0000313" key="4">
    <source>
        <dbReference type="WBParaSite" id="HDID_0001084401-mRNA-1"/>
    </source>
</evidence>
<gene>
    <name evidence="2" type="ORF">HDID_LOCUS10842</name>
</gene>
<feature type="compositionally biased region" description="Basic and acidic residues" evidence="1">
    <location>
        <begin position="92"/>
        <end position="103"/>
    </location>
</feature>
<reference evidence="4" key="1">
    <citation type="submission" date="2017-02" db="UniProtKB">
        <authorList>
            <consortium name="WormBaseParasite"/>
        </authorList>
    </citation>
    <scope>IDENTIFICATION</scope>
</reference>
<evidence type="ECO:0000256" key="1">
    <source>
        <dbReference type="SAM" id="MobiDB-lite"/>
    </source>
</evidence>